<dbReference type="AlphaFoldDB" id="A0A7W8ETW3"/>
<dbReference type="EMBL" id="JACHJD010000004">
    <property type="protein sequence ID" value="MBB5103931.1"/>
    <property type="molecule type" value="Genomic_DNA"/>
</dbReference>
<proteinExistence type="predicted"/>
<dbReference type="SUPFAM" id="SSF55781">
    <property type="entry name" value="GAF domain-like"/>
    <property type="match status" value="1"/>
</dbReference>
<reference evidence="2 3" key="1">
    <citation type="submission" date="2020-08" db="EMBL/GenBank/DDBJ databases">
        <title>Genomic Encyclopedia of Type Strains, Phase III (KMG-III): the genomes of soil and plant-associated and newly described type strains.</title>
        <authorList>
            <person name="Whitman W."/>
        </authorList>
    </citation>
    <scope>NUCLEOTIDE SEQUENCE [LARGE SCALE GENOMIC DNA]</scope>
    <source>
        <strain evidence="2 3">CECT 3146</strain>
    </source>
</reference>
<dbReference type="Gene3D" id="3.30.450.40">
    <property type="match status" value="1"/>
</dbReference>
<name>A0A7W8ETW3_STRST</name>
<evidence type="ECO:0000313" key="3">
    <source>
        <dbReference type="Proteomes" id="UP000549009"/>
    </source>
</evidence>
<gene>
    <name evidence="2" type="ORF">FHS40_002993</name>
</gene>
<dbReference type="GO" id="GO:0003723">
    <property type="term" value="F:RNA binding"/>
    <property type="evidence" value="ECO:0007669"/>
    <property type="project" value="InterPro"/>
</dbReference>
<protein>
    <recommendedName>
        <fullName evidence="1">ANTAR domain-containing protein</fullName>
    </recommendedName>
</protein>
<evidence type="ECO:0000259" key="1">
    <source>
        <dbReference type="SMART" id="SM01012"/>
    </source>
</evidence>
<accession>A0A7W8ETW3</accession>
<organism evidence="2 3">
    <name type="scientific">Streptomyces spectabilis</name>
    <dbReference type="NCBI Taxonomy" id="68270"/>
    <lineage>
        <taxon>Bacteria</taxon>
        <taxon>Bacillati</taxon>
        <taxon>Actinomycetota</taxon>
        <taxon>Actinomycetes</taxon>
        <taxon>Kitasatosporales</taxon>
        <taxon>Streptomycetaceae</taxon>
        <taxon>Streptomyces</taxon>
    </lineage>
</organism>
<dbReference type="InterPro" id="IPR005561">
    <property type="entry name" value="ANTAR"/>
</dbReference>
<evidence type="ECO:0000313" key="2">
    <source>
        <dbReference type="EMBL" id="MBB5103931.1"/>
    </source>
</evidence>
<keyword evidence="3" id="KW-1185">Reference proteome</keyword>
<dbReference type="SMART" id="SM01012">
    <property type="entry name" value="ANTAR"/>
    <property type="match status" value="1"/>
</dbReference>
<dbReference type="Proteomes" id="UP000549009">
    <property type="component" value="Unassembled WGS sequence"/>
</dbReference>
<dbReference type="RefSeq" id="WP_229878937.1">
    <property type="nucleotide sequence ID" value="NZ_BMSQ01000005.1"/>
</dbReference>
<dbReference type="InterPro" id="IPR029016">
    <property type="entry name" value="GAF-like_dom_sf"/>
</dbReference>
<sequence>MPREDRDAAHGDAPPPTDGLSAFLARAHLAARNRHGPGTAVPSGAARLLGLDALTLNMLAHDGHLELLWCDPATGLGPELDNLQYTLGDGPTPEAARQGHPLTELDLSTADPARWPLFLPAAASTPVRFLIATPLRLGAATVGVLTGYRTAPGPLARAQLRGLDRLGRALLYLLYTELATPADSTGPATGLRLHRAEIHQATGFLANALGIPMGQALLRLRAHAAAHDHSLSDLAHALLARHLPPDALDPTR</sequence>
<feature type="domain" description="ANTAR" evidence="1">
    <location>
        <begin position="162"/>
        <end position="239"/>
    </location>
</feature>
<comment type="caution">
    <text evidence="2">The sequence shown here is derived from an EMBL/GenBank/DDBJ whole genome shotgun (WGS) entry which is preliminary data.</text>
</comment>